<dbReference type="Gene3D" id="1.10.357.10">
    <property type="entry name" value="Tetracycline Repressor, domain 2"/>
    <property type="match status" value="1"/>
</dbReference>
<organism evidence="4 5">
    <name type="scientific">Hungatella hathewayi</name>
    <dbReference type="NCBI Taxonomy" id="154046"/>
    <lineage>
        <taxon>Bacteria</taxon>
        <taxon>Bacillati</taxon>
        <taxon>Bacillota</taxon>
        <taxon>Clostridia</taxon>
        <taxon>Lachnospirales</taxon>
        <taxon>Lachnospiraceae</taxon>
        <taxon>Hungatella</taxon>
    </lineage>
</organism>
<evidence type="ECO:0000256" key="2">
    <source>
        <dbReference type="PROSITE-ProRule" id="PRU00335"/>
    </source>
</evidence>
<dbReference type="PRINTS" id="PR00455">
    <property type="entry name" value="HTHTETR"/>
</dbReference>
<dbReference type="InterPro" id="IPR023772">
    <property type="entry name" value="DNA-bd_HTH_TetR-type_CS"/>
</dbReference>
<protein>
    <submittedName>
        <fullName evidence="4">TetR/AcrR family transcriptional regulator</fullName>
    </submittedName>
</protein>
<evidence type="ECO:0000313" key="4">
    <source>
        <dbReference type="EMBL" id="RGC31889.1"/>
    </source>
</evidence>
<dbReference type="EMBL" id="QVIA01000011">
    <property type="protein sequence ID" value="RGC31889.1"/>
    <property type="molecule type" value="Genomic_DNA"/>
</dbReference>
<feature type="DNA-binding region" description="H-T-H motif" evidence="2">
    <location>
        <begin position="44"/>
        <end position="63"/>
    </location>
</feature>
<dbReference type="PROSITE" id="PS50977">
    <property type="entry name" value="HTH_TETR_2"/>
    <property type="match status" value="1"/>
</dbReference>
<sequence length="207" mass="23607">MYHTELGGFMKPQTNRQKQAIATKHKIFSCAVSLFAEKSYENVTVQDICDKAEVSVGAFYHHFKSKENILDEGYRLFDQQSEEAWKNGHPDSPLEAIHFLISGQARSMEDMGAMAALQYFKHQLSSKEKYILNKDRFFYQTIYHAVLEETSAGTLLGDPAAITEDILGITRGMIYDWCLHEGGYALSERTNHALDMILSYYQKQGTN</sequence>
<dbReference type="GO" id="GO:0003677">
    <property type="term" value="F:DNA binding"/>
    <property type="evidence" value="ECO:0007669"/>
    <property type="project" value="UniProtKB-UniRule"/>
</dbReference>
<evidence type="ECO:0000313" key="5">
    <source>
        <dbReference type="Proteomes" id="UP000261111"/>
    </source>
</evidence>
<dbReference type="PROSITE" id="PS01081">
    <property type="entry name" value="HTH_TETR_1"/>
    <property type="match status" value="1"/>
</dbReference>
<evidence type="ECO:0000256" key="1">
    <source>
        <dbReference type="ARBA" id="ARBA00023125"/>
    </source>
</evidence>
<dbReference type="SUPFAM" id="SSF46689">
    <property type="entry name" value="Homeodomain-like"/>
    <property type="match status" value="1"/>
</dbReference>
<dbReference type="InterPro" id="IPR001647">
    <property type="entry name" value="HTH_TetR"/>
</dbReference>
<name>A0A3E2WVY2_9FIRM</name>
<keyword evidence="1 2" id="KW-0238">DNA-binding</keyword>
<dbReference type="InterPro" id="IPR050624">
    <property type="entry name" value="HTH-type_Tx_Regulator"/>
</dbReference>
<comment type="caution">
    <text evidence="4">The sequence shown here is derived from an EMBL/GenBank/DDBJ whole genome shotgun (WGS) entry which is preliminary data.</text>
</comment>
<accession>A0A3E2WVY2</accession>
<reference evidence="4 5" key="1">
    <citation type="submission" date="2018-08" db="EMBL/GenBank/DDBJ databases">
        <title>A genome reference for cultivated species of the human gut microbiota.</title>
        <authorList>
            <person name="Zou Y."/>
            <person name="Xue W."/>
            <person name="Luo G."/>
        </authorList>
    </citation>
    <scope>NUCLEOTIDE SEQUENCE [LARGE SCALE GENOMIC DNA]</scope>
    <source>
        <strain evidence="4 5">AF19-21</strain>
    </source>
</reference>
<feature type="domain" description="HTH tetR-type" evidence="3">
    <location>
        <begin position="21"/>
        <end position="81"/>
    </location>
</feature>
<dbReference type="PANTHER" id="PTHR43479:SF11">
    <property type="entry name" value="ACREF_ENVCD OPERON REPRESSOR-RELATED"/>
    <property type="match status" value="1"/>
</dbReference>
<dbReference type="Proteomes" id="UP000261111">
    <property type="component" value="Unassembled WGS sequence"/>
</dbReference>
<gene>
    <name evidence="4" type="ORF">DWX41_11735</name>
</gene>
<dbReference type="Pfam" id="PF00440">
    <property type="entry name" value="TetR_N"/>
    <property type="match status" value="1"/>
</dbReference>
<dbReference type="AlphaFoldDB" id="A0A3E2WVY2"/>
<dbReference type="InterPro" id="IPR009057">
    <property type="entry name" value="Homeodomain-like_sf"/>
</dbReference>
<dbReference type="PANTHER" id="PTHR43479">
    <property type="entry name" value="ACREF/ENVCD OPERON REPRESSOR-RELATED"/>
    <property type="match status" value="1"/>
</dbReference>
<evidence type="ECO:0000259" key="3">
    <source>
        <dbReference type="PROSITE" id="PS50977"/>
    </source>
</evidence>
<proteinExistence type="predicted"/>